<feature type="transmembrane region" description="Helical" evidence="1">
    <location>
        <begin position="12"/>
        <end position="32"/>
    </location>
</feature>
<organism evidence="2 5">
    <name type="scientific">Clostridium pasteurianum DSM 525 = ATCC 6013</name>
    <dbReference type="NCBI Taxonomy" id="1262449"/>
    <lineage>
        <taxon>Bacteria</taxon>
        <taxon>Bacillati</taxon>
        <taxon>Bacillota</taxon>
        <taxon>Clostridia</taxon>
        <taxon>Eubacteriales</taxon>
        <taxon>Clostridiaceae</taxon>
        <taxon>Clostridium</taxon>
    </lineage>
</organism>
<dbReference type="Proteomes" id="UP000028042">
    <property type="component" value="Unassembled WGS sequence"/>
</dbReference>
<dbReference type="PATRIC" id="fig|1262449.3.peg.3045"/>
<keyword evidence="1" id="KW-1133">Transmembrane helix</keyword>
<reference evidence="2 5" key="1">
    <citation type="journal article" date="2015" name="Genome Announc.">
        <title>Complete Genome Sequence of the Nitrogen-Fixing and Solvent-Producing Clostridium pasteurianum DSM 525.</title>
        <authorList>
            <person name="Poehlein A."/>
            <person name="Grosse-Honebrink A."/>
            <person name="Zhang Y."/>
            <person name="Minton N.P."/>
            <person name="Daniel R."/>
        </authorList>
    </citation>
    <scope>NUCLEOTIDE SEQUENCE [LARGE SCALE GENOMIC DNA]</scope>
    <source>
        <strain evidence="2">DSM 525</strain>
        <strain evidence="5">DSM 525 / ATCC 6013</strain>
    </source>
</reference>
<dbReference type="KEGG" id="cpae:CPAST_c33140"/>
<evidence type="ECO:0000313" key="5">
    <source>
        <dbReference type="Proteomes" id="UP000030905"/>
    </source>
</evidence>
<dbReference type="PIRSF" id="PIRSF031501">
    <property type="entry name" value="QueT"/>
    <property type="match status" value="1"/>
</dbReference>
<evidence type="ECO:0000313" key="2">
    <source>
        <dbReference type="EMBL" id="AJA53368.1"/>
    </source>
</evidence>
<feature type="transmembrane region" description="Helical" evidence="1">
    <location>
        <begin position="96"/>
        <end position="118"/>
    </location>
</feature>
<dbReference type="Proteomes" id="UP000030905">
    <property type="component" value="Chromosome"/>
</dbReference>
<dbReference type="RefSeq" id="WP_003446581.1">
    <property type="nucleotide sequence ID" value="NZ_ANZB01000011.1"/>
</dbReference>
<dbReference type="PANTHER" id="PTHR40044">
    <property type="entry name" value="INTEGRAL MEMBRANE PROTEIN-RELATED"/>
    <property type="match status" value="1"/>
</dbReference>
<dbReference type="GeneID" id="93075418"/>
<accession>A0A0H3JBA3</accession>
<dbReference type="EMBL" id="CP009268">
    <property type="protein sequence ID" value="AJA53368.1"/>
    <property type="molecule type" value="Genomic_DNA"/>
</dbReference>
<feature type="transmembrane region" description="Helical" evidence="1">
    <location>
        <begin position="44"/>
        <end position="66"/>
    </location>
</feature>
<feature type="transmembrane region" description="Helical" evidence="1">
    <location>
        <begin position="72"/>
        <end position="89"/>
    </location>
</feature>
<dbReference type="eggNOG" id="COG4708">
    <property type="taxonomic scope" value="Bacteria"/>
</dbReference>
<gene>
    <name evidence="2" type="ORF">CLPA_c33140</name>
    <name evidence="3" type="ORF">CP6013_03866</name>
</gene>
<keyword evidence="1" id="KW-0812">Transmembrane</keyword>
<proteinExistence type="predicted"/>
<keyword evidence="1" id="KW-0472">Membrane</keyword>
<evidence type="ECO:0008006" key="6">
    <source>
        <dbReference type="Google" id="ProtNLM"/>
    </source>
</evidence>
<protein>
    <recommendedName>
        <fullName evidence="6">QueT transporter</fullName>
    </recommendedName>
</protein>
<evidence type="ECO:0000313" key="4">
    <source>
        <dbReference type="Proteomes" id="UP000028042"/>
    </source>
</evidence>
<reference evidence="3 4" key="3">
    <citation type="journal article" name="Genome Announc.">
        <title>Improved Draft Genome Sequence of Clostridium pasteurianum Strain ATCC 6013 (DSM 525) Using a Hybrid Next-Generation Sequencing Approach.</title>
        <authorList>
            <person name="Pyne M.E."/>
            <person name="Utturkar S."/>
            <person name="Brown S.D."/>
            <person name="Moo-Young M."/>
            <person name="Chung D.A."/>
            <person name="Chou C.P."/>
        </authorList>
    </citation>
    <scope>NUCLEOTIDE SEQUENCE [LARGE SCALE GENOMIC DNA]</scope>
    <source>
        <strain evidence="3 4">ATCC 6013</strain>
    </source>
</reference>
<dbReference type="KEGG" id="cpat:CLPA_c33140"/>
<dbReference type="InterPro" id="IPR010387">
    <property type="entry name" value="QueT"/>
</dbReference>
<dbReference type="Pfam" id="PF06177">
    <property type="entry name" value="QueT"/>
    <property type="match status" value="1"/>
</dbReference>
<reference evidence="3" key="2">
    <citation type="submission" date="2015-10" db="EMBL/GenBank/DDBJ databases">
        <title>Improved Draft Genome Sequence of Clostridium pasteurianum Strain ATCC 6013 (DSM 525) Using a Hybrid Next-Generation Sequencing Approach.</title>
        <authorList>
            <person name="Pyne M.E."/>
            <person name="Utturkar S.M."/>
            <person name="Brown S.D."/>
            <person name="Moo-Young M."/>
            <person name="Chung D.A."/>
            <person name="Chou P.C."/>
        </authorList>
    </citation>
    <scope>NUCLEOTIDE SEQUENCE</scope>
    <source>
        <strain evidence="3">ATCC 6013</strain>
    </source>
</reference>
<dbReference type="PANTHER" id="PTHR40044:SF1">
    <property type="entry name" value="INTEGRAL MEMBRANE PROTEIN"/>
    <property type="match status" value="1"/>
</dbReference>
<name>A0A0H3JBA3_CLOPA</name>
<dbReference type="AlphaFoldDB" id="A0A0H3JBA3"/>
<keyword evidence="5" id="KW-1185">Reference proteome</keyword>
<feature type="transmembrane region" description="Helical" evidence="1">
    <location>
        <begin position="130"/>
        <end position="149"/>
    </location>
</feature>
<evidence type="ECO:0000256" key="1">
    <source>
        <dbReference type="SAM" id="Phobius"/>
    </source>
</evidence>
<dbReference type="EMBL" id="JPGY02000001">
    <property type="protein sequence ID" value="KRU14607.1"/>
    <property type="molecule type" value="Genomic_DNA"/>
</dbReference>
<sequence>MKNFFQTRNLVRTAMTAAIYGALTIAISSLSYGPIQLRFTEIMVLLAFIDYGYIPGLVLGCVIANIFSPMGLVDMAFGSIATLISVFLISKTKNLLMATIYPSIVNGIVIALELHFILNLPLLLSFGEVALGEFIVVTCLGYPIFRTILKNTKLVKSLKFY</sequence>
<evidence type="ECO:0000313" key="3">
    <source>
        <dbReference type="EMBL" id="KRU14607.1"/>
    </source>
</evidence>